<accession>I4ZAW1</accession>
<proteinExistence type="predicted"/>
<keyword evidence="2" id="KW-1185">Reference proteome</keyword>
<evidence type="ECO:0000313" key="2">
    <source>
        <dbReference type="Proteomes" id="UP000002786"/>
    </source>
</evidence>
<dbReference type="Proteomes" id="UP000002786">
    <property type="component" value="Unassembled WGS sequence"/>
</dbReference>
<reference evidence="1 2" key="1">
    <citation type="submission" date="2012-02" db="EMBL/GenBank/DDBJ databases">
        <title>Improved High-Quality Draft genome of Prevotella bivia DSM 20514.</title>
        <authorList>
            <consortium name="US DOE Joint Genome Institute (JGI-PGF)"/>
            <person name="Lucas S."/>
            <person name="Copeland A."/>
            <person name="Lapidus A."/>
            <person name="Bruce D."/>
            <person name="Goodwin L."/>
            <person name="Pitluck S."/>
            <person name="Peters L."/>
            <person name="Mikhailova N."/>
            <person name="Munk A.C.C."/>
            <person name="Kyrpides N."/>
            <person name="Mavromatis K."/>
            <person name="Detter J.C."/>
            <person name="Han C."/>
            <person name="Land M."/>
            <person name="Hauser L."/>
            <person name="Markowitz V."/>
            <person name="Cheng J.-F."/>
            <person name="Hugenholtz P."/>
            <person name="Woyke T."/>
            <person name="Wu D."/>
            <person name="Gronow S."/>
            <person name="Wellnitz S."/>
            <person name="Brambilla E."/>
            <person name="Klenk H.-P."/>
            <person name="Eisen J.A."/>
        </authorList>
    </citation>
    <scope>NUCLEOTIDE SEQUENCE [LARGE SCALE GENOMIC DNA]</scope>
    <source>
        <strain evidence="1 2">DSM 20514</strain>
    </source>
</reference>
<organism evidence="1 2">
    <name type="scientific">Prevotella bivia DSM 20514</name>
    <dbReference type="NCBI Taxonomy" id="868129"/>
    <lineage>
        <taxon>Bacteria</taxon>
        <taxon>Pseudomonadati</taxon>
        <taxon>Bacteroidota</taxon>
        <taxon>Bacteroidia</taxon>
        <taxon>Bacteroidales</taxon>
        <taxon>Prevotellaceae</taxon>
        <taxon>Prevotella</taxon>
    </lineage>
</organism>
<name>I4ZAW1_9BACT</name>
<dbReference type="HOGENOM" id="CLU_2937781_0_0_10"/>
<gene>
    <name evidence="1" type="ORF">PrebiDRAFT_1660</name>
</gene>
<sequence length="60" mass="6921">MQVCKNSANERKVSLLTICRMPPILYKDSANECKVSLLTICRMPPILYKDIKDIGKKVYF</sequence>
<dbReference type="AlphaFoldDB" id="I4ZAW1"/>
<dbReference type="EMBL" id="JH660660">
    <property type="protein sequence ID" value="EIM33353.1"/>
    <property type="molecule type" value="Genomic_DNA"/>
</dbReference>
<evidence type="ECO:0000313" key="1">
    <source>
        <dbReference type="EMBL" id="EIM33353.1"/>
    </source>
</evidence>
<protein>
    <submittedName>
        <fullName evidence="1">Uncharacterized protein</fullName>
    </submittedName>
</protein>